<sequence length="17" mass="2105">MQCSFYFVLTIEHLIFN</sequence>
<protein>
    <submittedName>
        <fullName evidence="1">Uncharacterized protein</fullName>
    </submittedName>
</protein>
<evidence type="ECO:0000313" key="1">
    <source>
        <dbReference type="EMBL" id="MBX61925.1"/>
    </source>
</evidence>
<organism evidence="1">
    <name type="scientific">Rhizophora mucronata</name>
    <name type="common">Asiatic mangrove</name>
    <dbReference type="NCBI Taxonomy" id="61149"/>
    <lineage>
        <taxon>Eukaryota</taxon>
        <taxon>Viridiplantae</taxon>
        <taxon>Streptophyta</taxon>
        <taxon>Embryophyta</taxon>
        <taxon>Tracheophyta</taxon>
        <taxon>Spermatophyta</taxon>
        <taxon>Magnoliopsida</taxon>
        <taxon>eudicotyledons</taxon>
        <taxon>Gunneridae</taxon>
        <taxon>Pentapetalae</taxon>
        <taxon>rosids</taxon>
        <taxon>fabids</taxon>
        <taxon>Malpighiales</taxon>
        <taxon>Rhizophoraceae</taxon>
        <taxon>Rhizophora</taxon>
    </lineage>
</organism>
<name>A0A2P2Q4M0_RHIMU</name>
<dbReference type="AlphaFoldDB" id="A0A2P2Q4M0"/>
<proteinExistence type="predicted"/>
<accession>A0A2P2Q4M0</accession>
<reference evidence="1" key="1">
    <citation type="submission" date="2018-02" db="EMBL/GenBank/DDBJ databases">
        <title>Rhizophora mucronata_Transcriptome.</title>
        <authorList>
            <person name="Meera S.P."/>
            <person name="Sreeshan A."/>
            <person name="Augustine A."/>
        </authorList>
    </citation>
    <scope>NUCLEOTIDE SEQUENCE</scope>
    <source>
        <tissue evidence="1">Leaf</tissue>
    </source>
</reference>
<dbReference type="EMBL" id="GGEC01081441">
    <property type="protein sequence ID" value="MBX61925.1"/>
    <property type="molecule type" value="Transcribed_RNA"/>
</dbReference>